<dbReference type="AlphaFoldDB" id="A0A8S4B832"/>
<feature type="transmembrane region" description="Helical" evidence="10">
    <location>
        <begin position="653"/>
        <end position="676"/>
    </location>
</feature>
<dbReference type="GO" id="GO:0032217">
    <property type="term" value="F:riboflavin transmembrane transporter activity"/>
    <property type="evidence" value="ECO:0007669"/>
    <property type="project" value="InterPro"/>
</dbReference>
<feature type="transmembrane region" description="Helical" evidence="10">
    <location>
        <begin position="194"/>
        <end position="212"/>
    </location>
</feature>
<feature type="transmembrane region" description="Helical" evidence="10">
    <location>
        <begin position="620"/>
        <end position="641"/>
    </location>
</feature>
<feature type="transmembrane region" description="Helical" evidence="10">
    <location>
        <begin position="891"/>
        <end position="909"/>
    </location>
</feature>
<comment type="subcellular location">
    <subcellularLocation>
        <location evidence="2">Cell membrane</location>
        <topology evidence="2">Multi-pass membrane protein</topology>
    </subcellularLocation>
</comment>
<feature type="transmembrane region" description="Helical" evidence="10">
    <location>
        <begin position="148"/>
        <end position="168"/>
    </location>
</feature>
<evidence type="ECO:0000256" key="6">
    <source>
        <dbReference type="ARBA" id="ARBA00022692"/>
    </source>
</evidence>
<dbReference type="Pfam" id="PF06237">
    <property type="entry name" value="SLC52_ribofla_tr"/>
    <property type="match status" value="2"/>
</dbReference>
<comment type="similarity">
    <text evidence="3">Belongs to the riboflavin transporter family.</text>
</comment>
<dbReference type="PANTHER" id="PTHR12929:SF19">
    <property type="entry name" value="RIBOFLAVIN TRANSPORTER"/>
    <property type="match status" value="1"/>
</dbReference>
<evidence type="ECO:0000256" key="2">
    <source>
        <dbReference type="ARBA" id="ARBA00004651"/>
    </source>
</evidence>
<evidence type="ECO:0000256" key="5">
    <source>
        <dbReference type="ARBA" id="ARBA00022475"/>
    </source>
</evidence>
<keyword evidence="8 10" id="KW-0472">Membrane</keyword>
<feature type="transmembrane region" description="Helical" evidence="10">
    <location>
        <begin position="991"/>
        <end position="1017"/>
    </location>
</feature>
<protein>
    <submittedName>
        <fullName evidence="11">(Atlantic silverside) hypothetical protein</fullName>
    </submittedName>
</protein>
<evidence type="ECO:0000256" key="9">
    <source>
        <dbReference type="SAM" id="MobiDB-lite"/>
    </source>
</evidence>
<feature type="compositionally biased region" description="Basic and acidic residues" evidence="9">
    <location>
        <begin position="855"/>
        <end position="867"/>
    </location>
</feature>
<keyword evidence="5" id="KW-1003">Cell membrane</keyword>
<feature type="transmembrane region" description="Helical" evidence="10">
    <location>
        <begin position="757"/>
        <end position="780"/>
    </location>
</feature>
<dbReference type="GO" id="GO:0005886">
    <property type="term" value="C:plasma membrane"/>
    <property type="evidence" value="ECO:0007669"/>
    <property type="project" value="UniProtKB-SubCell"/>
</dbReference>
<keyword evidence="4" id="KW-0813">Transport</keyword>
<feature type="transmembrane region" description="Helical" evidence="10">
    <location>
        <begin position="721"/>
        <end position="745"/>
    </location>
</feature>
<feature type="region of interest" description="Disordered" evidence="9">
    <location>
        <begin position="850"/>
        <end position="885"/>
    </location>
</feature>
<proteinExistence type="inferred from homology"/>
<evidence type="ECO:0000256" key="1">
    <source>
        <dbReference type="ARBA" id="ARBA00000215"/>
    </source>
</evidence>
<evidence type="ECO:0000256" key="8">
    <source>
        <dbReference type="ARBA" id="ARBA00023136"/>
    </source>
</evidence>
<evidence type="ECO:0000256" key="4">
    <source>
        <dbReference type="ARBA" id="ARBA00022448"/>
    </source>
</evidence>
<dbReference type="Proteomes" id="UP000677803">
    <property type="component" value="Unassembled WGS sequence"/>
</dbReference>
<evidence type="ECO:0000256" key="7">
    <source>
        <dbReference type="ARBA" id="ARBA00022989"/>
    </source>
</evidence>
<name>A0A8S4B832_9TELE</name>
<sequence>MPGSWWSSAAVTHGLMALFAMGSWISVNSLWVELPVVVDVLPEGWNLPAYLSVLIALGNLGPIVVTLTHHCAPGRLNERLLIHCIQALAVVASACLALSWSQLVTVGGQPRSLAFLLLSFVLALVCCTSNVTFLPFMFRYPPQYIRTFFVGQGLSALFPCVVALGQGVGKVECRSVNGTESPVRLAESFPAQNFFWFLFVMLTVSALSFLALTRRAPDAEQREPEPSGEEAATAAAAKDGEETHRLYNGGTPPAPEDSPPAPAFWTGRNIYLLLLLAVSNGLTNGVLPSVQSFVCLPYSSMTFHLSVVLGNIANPLACFLAMFVVLRSSLGLGLLSVAAGVFAAYLMALAALSPCPPLLGSSAGVALVVVSWICFTGLFSYLKVVIGTLLHEAGHAALLWCGISIQAGSLLGALAMFPLVNVYQVFVRAQELHVGGVQAPGGGRRSGSELEAFRLRAFWLQVVGGVQAPGSGRRSGSMWEMFRLQVVGGVQDHDGRRRSGSRWEAFRFWAFRLQVVGGVQDQGRRRSGSRITEFCGFLRRFPQRNGQKDASESRKSSLVQKSGGTRAHACRGWLALIPALRPLRRTLAPSSAERQTQQCVVCLSLLSALCVCVRPSMSLLTHLLACLFGVGSWVSINGLWVELPLMVPQVPEGWFLPSYLSALIQMANVGPLLVTLTHRFRPSALNEAAVIYLIIGLGAVASFLLGFFWKEAVPVGGVPRSVALFVLTFFLAAVDCTSSVTFLPFMMRFPPQYLTTYFVGEGVSGLLPALVALVQGVGVLHCANATQPPDGAPNASLGDGTLLLQAQYQPANFSVEVFFFFLSAMMLVCLLAFLLLNYHPAVARELPNGRYTNGVKEDGGGRRRWAEQRPMMDPYRPENPRPRSSFGSGSYSWMQVLYIFGVLAWVNALTNTVLPSVQSYSCLPYGNSAYHLSATLAAVSNPLACFIAMFIPIRSLVFMGALTVMGSAVGAYIMAMAVLSPCPLLVNEASGGAIMVLAWIVFILSLSYVKVIIGVILRDEGHSALVWCGAVVQLGSLLGAVTMFPLVSVYDFFSSGDPCNTRCP</sequence>
<keyword evidence="6 10" id="KW-0812">Transmembrane</keyword>
<feature type="transmembrane region" description="Helical" evidence="10">
    <location>
        <begin position="956"/>
        <end position="979"/>
    </location>
</feature>
<feature type="transmembrane region" description="Helical" evidence="10">
    <location>
        <begin position="688"/>
        <end position="709"/>
    </location>
</feature>
<comment type="caution">
    <text evidence="11">The sequence shown here is derived from an EMBL/GenBank/DDBJ whole genome shotgun (WGS) entry which is preliminary data.</text>
</comment>
<feature type="transmembrane region" description="Helical" evidence="10">
    <location>
        <begin position="47"/>
        <end position="68"/>
    </location>
</feature>
<feature type="transmembrane region" description="Helical" evidence="10">
    <location>
        <begin position="1024"/>
        <end position="1047"/>
    </location>
</feature>
<gene>
    <name evidence="11" type="ORF">MMEN_LOCUS14433</name>
</gene>
<organism evidence="11 12">
    <name type="scientific">Menidia menidia</name>
    <name type="common">Atlantic silverside</name>
    <dbReference type="NCBI Taxonomy" id="238744"/>
    <lineage>
        <taxon>Eukaryota</taxon>
        <taxon>Metazoa</taxon>
        <taxon>Chordata</taxon>
        <taxon>Craniata</taxon>
        <taxon>Vertebrata</taxon>
        <taxon>Euteleostomi</taxon>
        <taxon>Actinopterygii</taxon>
        <taxon>Neopterygii</taxon>
        <taxon>Teleostei</taxon>
        <taxon>Neoteleostei</taxon>
        <taxon>Acanthomorphata</taxon>
        <taxon>Ovalentaria</taxon>
        <taxon>Atherinomorphae</taxon>
        <taxon>Atheriniformes</taxon>
        <taxon>Atherinopsidae</taxon>
        <taxon>Menidiinae</taxon>
        <taxon>Menidia</taxon>
    </lineage>
</organism>
<feature type="transmembrane region" description="Helical" evidence="10">
    <location>
        <begin position="332"/>
        <end position="352"/>
    </location>
</feature>
<dbReference type="InterPro" id="IPR009357">
    <property type="entry name" value="Riboflavin_transptr"/>
</dbReference>
<feature type="transmembrane region" description="Helical" evidence="10">
    <location>
        <begin position="302"/>
        <end position="325"/>
    </location>
</feature>
<accession>A0A8S4B832</accession>
<reference evidence="11" key="1">
    <citation type="submission" date="2021-05" db="EMBL/GenBank/DDBJ databases">
        <authorList>
            <person name="Tigano A."/>
        </authorList>
    </citation>
    <scope>NUCLEOTIDE SEQUENCE</scope>
</reference>
<feature type="transmembrane region" description="Helical" evidence="10">
    <location>
        <begin position="929"/>
        <end position="951"/>
    </location>
</feature>
<comment type="catalytic activity">
    <reaction evidence="1">
        <text>riboflavin(in) = riboflavin(out)</text>
        <dbReference type="Rhea" id="RHEA:35015"/>
        <dbReference type="ChEBI" id="CHEBI:57986"/>
    </reaction>
</comment>
<evidence type="ECO:0000313" key="11">
    <source>
        <dbReference type="EMBL" id="CAG5956415.1"/>
    </source>
</evidence>
<dbReference type="EMBL" id="CAJRST010021112">
    <property type="protein sequence ID" value="CAG5956415.1"/>
    <property type="molecule type" value="Genomic_DNA"/>
</dbReference>
<feature type="transmembrane region" description="Helical" evidence="10">
    <location>
        <begin position="113"/>
        <end position="136"/>
    </location>
</feature>
<feature type="transmembrane region" description="Helical" evidence="10">
    <location>
        <begin position="397"/>
        <end position="420"/>
    </location>
</feature>
<evidence type="ECO:0000256" key="10">
    <source>
        <dbReference type="SAM" id="Phobius"/>
    </source>
</evidence>
<feature type="transmembrane region" description="Helical" evidence="10">
    <location>
        <begin position="7"/>
        <end position="27"/>
    </location>
</feature>
<keyword evidence="12" id="KW-1185">Reference proteome</keyword>
<evidence type="ECO:0000256" key="3">
    <source>
        <dbReference type="ARBA" id="ARBA00006366"/>
    </source>
</evidence>
<dbReference type="OrthoDB" id="9995836at2759"/>
<feature type="transmembrane region" description="Helical" evidence="10">
    <location>
        <begin position="817"/>
        <end position="836"/>
    </location>
</feature>
<feature type="transmembrane region" description="Helical" evidence="10">
    <location>
        <begin position="80"/>
        <end position="101"/>
    </location>
</feature>
<evidence type="ECO:0000313" key="12">
    <source>
        <dbReference type="Proteomes" id="UP000677803"/>
    </source>
</evidence>
<keyword evidence="7 10" id="KW-1133">Transmembrane helix</keyword>
<feature type="transmembrane region" description="Helical" evidence="10">
    <location>
        <begin position="364"/>
        <end position="385"/>
    </location>
</feature>
<dbReference type="PANTHER" id="PTHR12929">
    <property type="entry name" value="SOLUTE CARRIER FAMILY 52"/>
    <property type="match status" value="1"/>
</dbReference>